<organism evidence="1 2">
    <name type="scientific">Campylobacter phage CP20</name>
    <dbReference type="NCBI Taxonomy" id="2506428"/>
    <lineage>
        <taxon>Viruses</taxon>
        <taxon>Duplodnaviria</taxon>
        <taxon>Heunggongvirae</taxon>
        <taxon>Uroviricota</taxon>
        <taxon>Caudoviricetes</taxon>
        <taxon>Connertonviridae</taxon>
        <taxon>Firehammervirus</taxon>
        <taxon>Firehammervirus CPt10</taxon>
    </lineage>
</organism>
<name>A0A410T7K2_9CAUD</name>
<dbReference type="Proteomes" id="UP000290538">
    <property type="component" value="Segment"/>
</dbReference>
<evidence type="ECO:0000313" key="1">
    <source>
        <dbReference type="EMBL" id="QAU04776.1"/>
    </source>
</evidence>
<dbReference type="EMBL" id="MK408758">
    <property type="protein sequence ID" value="QAU04776.1"/>
    <property type="molecule type" value="Genomic_DNA"/>
</dbReference>
<reference evidence="1 2" key="1">
    <citation type="submission" date="2019-01" db="EMBL/GenBank/DDBJ databases">
        <title>Complete genome sequence of Campylobacter bacteriophage CP20.</title>
        <authorList>
            <person name="Connerton I.F."/>
        </authorList>
    </citation>
    <scope>NUCLEOTIDE SEQUENCE [LARGE SCALE GENOMIC DNA]</scope>
</reference>
<accession>A0A410T7K2</accession>
<evidence type="ECO:0000313" key="2">
    <source>
        <dbReference type="Proteomes" id="UP000290538"/>
    </source>
</evidence>
<proteinExistence type="predicted"/>
<sequence>MLSIAIYVAIFVVGLAIGYCIRVNGSKKAEALYEALKKEYDELKEKYDNK</sequence>
<protein>
    <submittedName>
        <fullName evidence="1">Uncharacterized protein</fullName>
    </submittedName>
</protein>